<dbReference type="SMART" id="SM00175">
    <property type="entry name" value="RAB"/>
    <property type="match status" value="1"/>
</dbReference>
<keyword evidence="10" id="KW-0206">Cytoskeleton</keyword>
<dbReference type="GO" id="GO:0003925">
    <property type="term" value="F:G protein activity"/>
    <property type="evidence" value="ECO:0007669"/>
    <property type="project" value="UniProtKB-EC"/>
</dbReference>
<dbReference type="NCBIfam" id="TIGR00231">
    <property type="entry name" value="small_GTP"/>
    <property type="match status" value="1"/>
</dbReference>
<dbReference type="PRINTS" id="PR00449">
    <property type="entry name" value="RASTRNSFRMNG"/>
</dbReference>
<evidence type="ECO:0000256" key="4">
    <source>
        <dbReference type="ARBA" id="ARBA00011984"/>
    </source>
</evidence>
<dbReference type="AlphaFoldDB" id="A0A0A1TW75"/>
<keyword evidence="9" id="KW-0342">GTP-binding</keyword>
<dbReference type="InterPro" id="IPR003578">
    <property type="entry name" value="Small_GTPase_Rho"/>
</dbReference>
<dbReference type="PROSITE" id="PS51419">
    <property type="entry name" value="RAB"/>
    <property type="match status" value="1"/>
</dbReference>
<comment type="similarity">
    <text evidence="3">Belongs to the small GTPase superfamily. Rho family.</text>
</comment>
<keyword evidence="12" id="KW-1185">Reference proteome</keyword>
<dbReference type="KEGG" id="eiv:EIN_076140"/>
<comment type="cofactor">
    <cofactor evidence="1">
        <name>Mg(2+)</name>
        <dbReference type="ChEBI" id="CHEBI:18420"/>
    </cofactor>
</comment>
<dbReference type="GO" id="GO:0005856">
    <property type="term" value="C:cytoskeleton"/>
    <property type="evidence" value="ECO:0007669"/>
    <property type="project" value="UniProtKB-SubCell"/>
</dbReference>
<evidence type="ECO:0000256" key="3">
    <source>
        <dbReference type="ARBA" id="ARBA00010142"/>
    </source>
</evidence>
<dbReference type="InterPro" id="IPR001806">
    <property type="entry name" value="Small_GTPase"/>
</dbReference>
<dbReference type="PROSITE" id="PS51420">
    <property type="entry name" value="RHO"/>
    <property type="match status" value="1"/>
</dbReference>
<gene>
    <name evidence="11" type="ORF">EIN_076140</name>
</gene>
<evidence type="ECO:0000256" key="10">
    <source>
        <dbReference type="ARBA" id="ARBA00023212"/>
    </source>
</evidence>
<dbReference type="EC" id="3.6.5.2" evidence="4"/>
<keyword evidence="8" id="KW-0460">Magnesium</keyword>
<comment type="subcellular location">
    <subcellularLocation>
        <location evidence="2">Cytoplasm</location>
        <location evidence="2">Cytoskeleton</location>
    </subcellularLocation>
</comment>
<evidence type="ECO:0000313" key="12">
    <source>
        <dbReference type="Proteomes" id="UP000014680"/>
    </source>
</evidence>
<keyword evidence="7" id="KW-0378">Hydrolase</keyword>
<keyword evidence="6" id="KW-0547">Nucleotide-binding</keyword>
<evidence type="ECO:0000313" key="11">
    <source>
        <dbReference type="EMBL" id="ELP84795.1"/>
    </source>
</evidence>
<dbReference type="PANTHER" id="PTHR24072">
    <property type="entry name" value="RHO FAMILY GTPASE"/>
    <property type="match status" value="1"/>
</dbReference>
<dbReference type="GO" id="GO:0005525">
    <property type="term" value="F:GTP binding"/>
    <property type="evidence" value="ECO:0007669"/>
    <property type="project" value="UniProtKB-KW"/>
</dbReference>
<dbReference type="VEuPathDB" id="AmoebaDB:EIN_076140"/>
<dbReference type="RefSeq" id="XP_004184141.1">
    <property type="nucleotide sequence ID" value="XM_004184093.1"/>
</dbReference>
<accession>A0A0A1TW75</accession>
<sequence>MANIVVKIVVLGNKDVGKTTLLTTYTTKEFPLPSNLKIYDGYNVEHKFDNGDGVRSLWDPCVPGGESLLSMSYMGTNCFIICFSLVDKKSYQEVGKTWKQEVEDLGVPILLVGLKNDLLDTNASEDKIKTEEGVELAKKIGAVKYLECSAKNMTDVDPIFMEAGKIGDIYRLHEWNKKMIMMKKMMMMRWRIMMRRSNF</sequence>
<evidence type="ECO:0000256" key="9">
    <source>
        <dbReference type="ARBA" id="ARBA00023134"/>
    </source>
</evidence>
<dbReference type="SUPFAM" id="SSF52540">
    <property type="entry name" value="P-loop containing nucleoside triphosphate hydrolases"/>
    <property type="match status" value="1"/>
</dbReference>
<dbReference type="Proteomes" id="UP000014680">
    <property type="component" value="Unassembled WGS sequence"/>
</dbReference>
<organism evidence="11 12">
    <name type="scientific">Entamoeba invadens IP1</name>
    <dbReference type="NCBI Taxonomy" id="370355"/>
    <lineage>
        <taxon>Eukaryota</taxon>
        <taxon>Amoebozoa</taxon>
        <taxon>Evosea</taxon>
        <taxon>Archamoebae</taxon>
        <taxon>Mastigamoebida</taxon>
        <taxon>Entamoebidae</taxon>
        <taxon>Entamoeba</taxon>
    </lineage>
</organism>
<proteinExistence type="inferred from homology"/>
<evidence type="ECO:0000256" key="2">
    <source>
        <dbReference type="ARBA" id="ARBA00004245"/>
    </source>
</evidence>
<evidence type="ECO:0000256" key="6">
    <source>
        <dbReference type="ARBA" id="ARBA00022741"/>
    </source>
</evidence>
<reference evidence="11 12" key="1">
    <citation type="submission" date="2012-10" db="EMBL/GenBank/DDBJ databases">
        <authorList>
            <person name="Zafar N."/>
            <person name="Inman J."/>
            <person name="Hall N."/>
            <person name="Lorenzi H."/>
            <person name="Caler E."/>
        </authorList>
    </citation>
    <scope>NUCLEOTIDE SEQUENCE [LARGE SCALE GENOMIC DNA]</scope>
    <source>
        <strain evidence="11 12">IP1</strain>
    </source>
</reference>
<dbReference type="PROSITE" id="PS51421">
    <property type="entry name" value="RAS"/>
    <property type="match status" value="1"/>
</dbReference>
<protein>
    <recommendedName>
        <fullName evidence="4">small monomeric GTPase</fullName>
        <ecNumber evidence="4">3.6.5.2</ecNumber>
    </recommendedName>
</protein>
<evidence type="ECO:0000256" key="1">
    <source>
        <dbReference type="ARBA" id="ARBA00001946"/>
    </source>
</evidence>
<evidence type="ECO:0000256" key="5">
    <source>
        <dbReference type="ARBA" id="ARBA00022723"/>
    </source>
</evidence>
<dbReference type="Gene3D" id="3.40.50.300">
    <property type="entry name" value="P-loop containing nucleotide triphosphate hydrolases"/>
    <property type="match status" value="1"/>
</dbReference>
<dbReference type="OMA" id="WRIMMRR"/>
<keyword evidence="5" id="KW-0479">Metal-binding</keyword>
<dbReference type="Pfam" id="PF00071">
    <property type="entry name" value="Ras"/>
    <property type="match status" value="1"/>
</dbReference>
<name>A0A0A1TW75_ENTIV</name>
<dbReference type="SMART" id="SM00174">
    <property type="entry name" value="RHO"/>
    <property type="match status" value="1"/>
</dbReference>
<evidence type="ECO:0000256" key="8">
    <source>
        <dbReference type="ARBA" id="ARBA00022842"/>
    </source>
</evidence>
<dbReference type="OrthoDB" id="8830751at2759"/>
<dbReference type="InterPro" id="IPR027417">
    <property type="entry name" value="P-loop_NTPase"/>
</dbReference>
<evidence type="ECO:0000256" key="7">
    <source>
        <dbReference type="ARBA" id="ARBA00022801"/>
    </source>
</evidence>
<keyword evidence="10" id="KW-0963">Cytoplasm</keyword>
<dbReference type="SMART" id="SM00173">
    <property type="entry name" value="RAS"/>
    <property type="match status" value="1"/>
</dbReference>
<dbReference type="GO" id="GO:0007264">
    <property type="term" value="P:small GTPase-mediated signal transduction"/>
    <property type="evidence" value="ECO:0007669"/>
    <property type="project" value="InterPro"/>
</dbReference>
<dbReference type="GeneID" id="14883750"/>
<dbReference type="InterPro" id="IPR005225">
    <property type="entry name" value="Small_GTP-bd"/>
</dbReference>
<dbReference type="EMBL" id="KB207107">
    <property type="protein sequence ID" value="ELP84795.1"/>
    <property type="molecule type" value="Genomic_DNA"/>
</dbReference>
<dbReference type="GO" id="GO:0046872">
    <property type="term" value="F:metal ion binding"/>
    <property type="evidence" value="ECO:0007669"/>
    <property type="project" value="UniProtKB-KW"/>
</dbReference>